<dbReference type="EMBL" id="MT863745">
    <property type="protein sequence ID" value="QST15749.1"/>
    <property type="molecule type" value="Genomic_DNA"/>
</dbReference>
<feature type="transmembrane region" description="Helical" evidence="4">
    <location>
        <begin position="57"/>
        <end position="77"/>
    </location>
</feature>
<sequence length="1889" mass="225687">MIFKSFILDNLVSLCMKIINSVVVVGLYYGFLTTFSMGPSYLFLLRARVIEEGTEKKVSATTGFITGQLITLIAIYYGPLHLALGRPHTITVLALPYLLFHFFFFWNNHKYFESTNRNSLRSFSIQCVFLNNLIFQLFNHFFLPSAMLFRLVNIYMFRCNNKILFVTSSFVGWLISHFFFMKCIGLLLVWIQHNKSIRSNRLFRSNKYLVSKFKNSLARIFTIFLFSTCIYSLGRIPSPILTKKLKEPPTSERKESEEETDIEIESTSETKGAKQEQEESNEENDSFSFFSEEKGDPDKIDEMDEIRVNGKKKKKNELDSHFNFKETSFKKRPVYETFYLDANQERENSKLEILIDKDLFWFEKPFVTILFDYKRWNRPLRYIKNDRFDNAVRKEMSQYFFYTCRSDGKERISFTYPPSLSTFLEFIERKTSLFPTEKVFSGEWYNRWNNKNEQKKKNLSNEFKNRVKTLDKKSFSPNTLEKKIRLCNNETKKEYLSKIYDPFLSGPYRGRSQVFFSPSSITEGSINNYIDRIWINKIHLLLLIPSNRNFEPQKTTFNQKSLSTEICNFLNLTNELVRKSTLSFNFKELSLFPDHKDEKIDLKDQIKFLKILFDAILVHPNNKTIINNFTAIKEISKQVPHWSYKLIDDLEQQETENEENPVEDHEIRSRKAKRVVIFTDNEQNSDIYNNPKDTANSDQIDEMALIRYSQQPDFRRDIIKGSVRAQRRKTVIWKFFQANVHSPLFLDRIMKSPLFSFDIFEPMNFFFRNWVCKNTESAISDYTYPEKKTKESEKKKEEKREEKVRIEIAEAWDSIIFAQVIRGCLLVTQSNIRKYILLPLLIIAKNIIRMLLFQFPEWFEDFKDWNREMHVKCTYNGVPLSETEFPKNWLTDGIQIKILFPFRLKPWHRSKQKFSHKDPIKTQAKKNDFCFLTVGGMETELPFGSPRGRLSLFKPVFKKLAKKIRKLKKKSFLVITILKEKTNLLKNNWLIKNILFLKEITNKFCKSKKKSSLLFGFKYELNETKKEKDLIRNNMTIQTMSTPIRSMNWTNYSQTEKKIKDLIIRRNTIINQIQKITKEREKKILTSEKNISPNKITYNTTKLKSSKRISQILRIRRENVRLIRKSHFFSKIWIEKIYINFLLGIINIPKINPQFFLESKRKICNKNICNNEESNKRIGKTNPNQIHFISIVKTSLNIKNKNLFNKNSKIFCDVSSLSQAYVFYKLSQTHGIHLYKLRSVLQYHGAPLFLKNEIKDFFGNQRLFHYELKEKSLLKDKSVRNSGTNQWKNWLKGHYQYKYDLSPIRWSMLMPQKWRNRINQHRTIQKQDLNKLNFYKNKKDQLIHYEKTYFLKADALRARQKKNLKKNYRYNFLSYKSIFCRGKKESYIYEEEATLKKYNKHAVSYNYNMAKNPFFDMLVGLSINNSLTENDIIDMEKNLDRKVFDWRIIHFCLRKKIDIQSWIETGTKQKKNTKTRTNKNKIIEKMDNKDLFFLTLHQGQEIYSKKKLFDWMGMNEEILNRPISNLELWFSEKFVTLYNAYKIKPWVIPTELLLLNLNRNENAIENQKVNGKKNRDLFLPNEKKPIELENQNYQEKEFEDRVDLGSVLANKEKGVEEDYAKLGLGMKKRRKKKQYKSNTEAELDFLLKRYLRFQLKWNDSLNQKIINNIKVYCLLLRLTNSQEIFISSIQKGEMSLDILMIKKGFTLIELMKRGIFIVEPVRLSVRNDGQFIMYQSIGIFLVHKSKQQINQENDYFDKTNFSESIDSHQRRIGHRNKKDYDLLVPENILSPKRRKELRILISFNSKNKNDSHRNTEISNGNNIKNCDQFLNKNNHLNFNRKKLIKLKFFLWPNYRLEDLACMNRYWFDTNNASRFSMVRIHIYPRLKIW</sequence>
<gene>
    <name evidence="6" type="primary">ycf1</name>
    <name evidence="4" type="synonym">TIC214</name>
</gene>
<feature type="region of interest" description="Disordered" evidence="5">
    <location>
        <begin position="244"/>
        <end position="297"/>
    </location>
</feature>
<keyword evidence="4" id="KW-0653">Protein transport</keyword>
<evidence type="ECO:0000256" key="2">
    <source>
        <dbReference type="ARBA" id="ARBA00004478"/>
    </source>
</evidence>
<comment type="function">
    <text evidence="1 4">Involved in protein precursor import into chloroplasts. May be part of an intermediate translocation complex acting as a protein-conducting channel at the inner envelope.</text>
</comment>
<dbReference type="PANTHER" id="PTHR33163:SF40">
    <property type="entry name" value="PROTEIN TIC 214"/>
    <property type="match status" value="1"/>
</dbReference>
<dbReference type="GO" id="GO:0009706">
    <property type="term" value="C:chloroplast inner membrane"/>
    <property type="evidence" value="ECO:0007669"/>
    <property type="project" value="UniProtKB-SubCell"/>
</dbReference>
<evidence type="ECO:0000256" key="4">
    <source>
        <dbReference type="RuleBase" id="RU364085"/>
    </source>
</evidence>
<feature type="transmembrane region" description="Helical" evidence="4">
    <location>
        <begin position="128"/>
        <end position="150"/>
    </location>
</feature>
<feature type="transmembrane region" description="Helical" evidence="4">
    <location>
        <begin position="89"/>
        <end position="107"/>
    </location>
</feature>
<comment type="similarity">
    <text evidence="4">Belongs to the TIC214 family.</text>
</comment>
<dbReference type="GeneID" id="67791156"/>
<evidence type="ECO:0000256" key="3">
    <source>
        <dbReference type="ARBA" id="ARBA00022780"/>
    </source>
</evidence>
<comment type="subcellular location">
    <subcellularLocation>
        <location evidence="2">Plastid</location>
        <location evidence="2">Chloroplast inner membrane</location>
        <topology evidence="2">Multi-pass membrane protein</topology>
    </subcellularLocation>
</comment>
<keyword evidence="4" id="KW-0472">Membrane</keyword>
<dbReference type="PANTHER" id="PTHR33163">
    <property type="entry name" value="PROTEIN TIC 214-RELATED"/>
    <property type="match status" value="1"/>
</dbReference>
<proteinExistence type="inferred from homology"/>
<accession>A0A8A1RKZ9</accession>
<feature type="compositionally biased region" description="Acidic residues" evidence="5">
    <location>
        <begin position="257"/>
        <end position="266"/>
    </location>
</feature>
<keyword evidence="4" id="KW-1133">Transmembrane helix</keyword>
<protein>
    <recommendedName>
        <fullName evidence="4">Protein TIC 214</fullName>
    </recommendedName>
    <alternativeName>
        <fullName evidence="4">Translocon at the inner envelope membrane of chloroplasts 214</fullName>
    </alternativeName>
</protein>
<keyword evidence="3 4" id="KW-1001">Plastid inner membrane</keyword>
<name>A0A8A1RKZ9_9ROSI</name>
<keyword evidence="4" id="KW-0812">Transmembrane</keyword>
<evidence type="ECO:0000256" key="1">
    <source>
        <dbReference type="ARBA" id="ARBA00002515"/>
    </source>
</evidence>
<evidence type="ECO:0000313" key="6">
    <source>
        <dbReference type="EMBL" id="QST15749.1"/>
    </source>
</evidence>
<feature type="transmembrane region" description="Helical" evidence="4">
    <location>
        <begin position="18"/>
        <end position="45"/>
    </location>
</feature>
<reference evidence="6" key="1">
    <citation type="journal article" date="2020" name="Mitochondrial DNA Part B Resour">
        <title>Characterization of the complete plastid genome sequence of Breynia fruticosa (L.) Mull.Arg. (Phyllanthaceae), a traditional Chinese medicine plant.</title>
        <authorList>
            <person name="Zhou Z."/>
            <person name="Cao R."/>
            <person name="Hu D."/>
            <person name="Liu J."/>
        </authorList>
    </citation>
    <scope>NUCLEOTIDE SEQUENCE</scope>
</reference>
<geneLocation type="chloroplast" evidence="6"/>
<feature type="compositionally biased region" description="Basic and acidic residues" evidence="5">
    <location>
        <begin position="244"/>
        <end position="256"/>
    </location>
</feature>
<dbReference type="InterPro" id="IPR008896">
    <property type="entry name" value="TIC214"/>
</dbReference>
<keyword evidence="4 6" id="KW-0934">Plastid</keyword>
<keyword evidence="4" id="KW-0813">Transport</keyword>
<dbReference type="Pfam" id="PF05758">
    <property type="entry name" value="Ycf1"/>
    <property type="match status" value="1"/>
</dbReference>
<feature type="transmembrane region" description="Helical" evidence="4">
    <location>
        <begin position="217"/>
        <end position="234"/>
    </location>
</feature>
<organism evidence="6">
    <name type="scientific">Breynia fruticosa</name>
    <dbReference type="NCBI Taxonomy" id="296042"/>
    <lineage>
        <taxon>Eukaryota</taxon>
        <taxon>Viridiplantae</taxon>
        <taxon>Streptophyta</taxon>
        <taxon>Embryophyta</taxon>
        <taxon>Tracheophyta</taxon>
        <taxon>Spermatophyta</taxon>
        <taxon>Magnoliopsida</taxon>
        <taxon>eudicotyledons</taxon>
        <taxon>Gunneridae</taxon>
        <taxon>Pentapetalae</taxon>
        <taxon>rosids</taxon>
        <taxon>fabids</taxon>
        <taxon>Malpighiales</taxon>
        <taxon>Phyllanthaceae</taxon>
        <taxon>Phyllanthoideae</taxon>
        <taxon>Phyllantheae</taxon>
        <taxon>Breynia</taxon>
    </lineage>
</organism>
<feature type="transmembrane region" description="Helical" evidence="4">
    <location>
        <begin position="170"/>
        <end position="191"/>
    </location>
</feature>
<dbReference type="GO" id="GO:0015031">
    <property type="term" value="P:protein transport"/>
    <property type="evidence" value="ECO:0007669"/>
    <property type="project" value="UniProtKB-KW"/>
</dbReference>
<evidence type="ECO:0000256" key="5">
    <source>
        <dbReference type="SAM" id="MobiDB-lite"/>
    </source>
</evidence>
<keyword evidence="4 6" id="KW-0150">Chloroplast</keyword>
<dbReference type="RefSeq" id="YP_010177887.1">
    <property type="nucleotide sequence ID" value="NC_058018.1"/>
</dbReference>
<comment type="subunit">
    <text evidence="4">Part of the Tic complex.</text>
</comment>